<sequence length="81" mass="9053">MDLNFGDDSFHVSALLSTLMLLLRRAGIRNQESLAEEPPFPGGSSSSSLHSSSSSPVPWYPQRFRNRDDLMRTKDETPSEV</sequence>
<evidence type="ECO:0000256" key="1">
    <source>
        <dbReference type="SAM" id="MobiDB-lite"/>
    </source>
</evidence>
<dbReference type="Proteomes" id="UP001243330">
    <property type="component" value="Unassembled WGS sequence"/>
</dbReference>
<gene>
    <name evidence="2" type="ORF">CCHR01_15313</name>
</gene>
<comment type="caution">
    <text evidence="2">The sequence shown here is derived from an EMBL/GenBank/DDBJ whole genome shotgun (WGS) entry which is preliminary data.</text>
</comment>
<organism evidence="2 3">
    <name type="scientific">Colletotrichum chrysophilum</name>
    <dbReference type="NCBI Taxonomy" id="1836956"/>
    <lineage>
        <taxon>Eukaryota</taxon>
        <taxon>Fungi</taxon>
        <taxon>Dikarya</taxon>
        <taxon>Ascomycota</taxon>
        <taxon>Pezizomycotina</taxon>
        <taxon>Sordariomycetes</taxon>
        <taxon>Hypocreomycetidae</taxon>
        <taxon>Glomerellales</taxon>
        <taxon>Glomerellaceae</taxon>
        <taxon>Colletotrichum</taxon>
        <taxon>Colletotrichum gloeosporioides species complex</taxon>
    </lineage>
</organism>
<name>A0AAD9EBX5_9PEZI</name>
<accession>A0AAD9EBX5</accession>
<feature type="region of interest" description="Disordered" evidence="1">
    <location>
        <begin position="34"/>
        <end position="81"/>
    </location>
</feature>
<dbReference type="AlphaFoldDB" id="A0AAD9EBX5"/>
<reference evidence="2" key="1">
    <citation type="submission" date="2023-01" db="EMBL/GenBank/DDBJ databases">
        <title>Colletotrichum chrysophilum M932 genome sequence.</title>
        <authorList>
            <person name="Baroncelli R."/>
        </authorList>
    </citation>
    <scope>NUCLEOTIDE SEQUENCE</scope>
    <source>
        <strain evidence="2">M932</strain>
    </source>
</reference>
<feature type="compositionally biased region" description="Low complexity" evidence="1">
    <location>
        <begin position="44"/>
        <end position="55"/>
    </location>
</feature>
<protein>
    <submittedName>
        <fullName evidence="2">Uncharacterized protein</fullName>
    </submittedName>
</protein>
<evidence type="ECO:0000313" key="2">
    <source>
        <dbReference type="EMBL" id="KAK1842072.1"/>
    </source>
</evidence>
<feature type="compositionally biased region" description="Basic and acidic residues" evidence="1">
    <location>
        <begin position="65"/>
        <end position="81"/>
    </location>
</feature>
<keyword evidence="3" id="KW-1185">Reference proteome</keyword>
<dbReference type="EMBL" id="JAQOWY010000437">
    <property type="protein sequence ID" value="KAK1842072.1"/>
    <property type="molecule type" value="Genomic_DNA"/>
</dbReference>
<evidence type="ECO:0000313" key="3">
    <source>
        <dbReference type="Proteomes" id="UP001243330"/>
    </source>
</evidence>
<proteinExistence type="predicted"/>